<evidence type="ECO:0000313" key="2">
    <source>
        <dbReference type="Proteomes" id="UP001157125"/>
    </source>
</evidence>
<protein>
    <recommendedName>
        <fullName evidence="3">TetR family transcriptional regulator</fullName>
    </recommendedName>
</protein>
<dbReference type="EMBL" id="BSUN01000001">
    <property type="protein sequence ID" value="GMA37313.1"/>
    <property type="molecule type" value="Genomic_DNA"/>
</dbReference>
<name>A0ABQ6IHF1_9MICO</name>
<proteinExistence type="predicted"/>
<evidence type="ECO:0008006" key="3">
    <source>
        <dbReference type="Google" id="ProtNLM"/>
    </source>
</evidence>
<dbReference type="Proteomes" id="UP001157125">
    <property type="component" value="Unassembled WGS sequence"/>
</dbReference>
<gene>
    <name evidence="1" type="ORF">GCM10025876_35170</name>
</gene>
<keyword evidence="2" id="KW-1185">Reference proteome</keyword>
<organism evidence="1 2">
    <name type="scientific">Demequina litorisediminis</name>
    <dbReference type="NCBI Taxonomy" id="1849022"/>
    <lineage>
        <taxon>Bacteria</taxon>
        <taxon>Bacillati</taxon>
        <taxon>Actinomycetota</taxon>
        <taxon>Actinomycetes</taxon>
        <taxon>Micrococcales</taxon>
        <taxon>Demequinaceae</taxon>
        <taxon>Demequina</taxon>
    </lineage>
</organism>
<comment type="caution">
    <text evidence="1">The sequence shown here is derived from an EMBL/GenBank/DDBJ whole genome shotgun (WGS) entry which is preliminary data.</text>
</comment>
<dbReference type="RefSeq" id="WP_284329065.1">
    <property type="nucleotide sequence ID" value="NZ_BSUN01000001.1"/>
</dbReference>
<evidence type="ECO:0000313" key="1">
    <source>
        <dbReference type="EMBL" id="GMA37313.1"/>
    </source>
</evidence>
<dbReference type="Gene3D" id="1.10.357.10">
    <property type="entry name" value="Tetracycline Repressor, domain 2"/>
    <property type="match status" value="1"/>
</dbReference>
<sequence length="136" mass="14802">MSLFRRRKPLAPAIDDDAARVRLLDAAVSVLGRDAGAPLGTVARRAQVDDETARRLFPTRHALVEATVVRGATRIAGAAFLDDGEPREQIAMLIGRVWQDQAPVLPLTRLGARGPYRRSVERALSPCAPRCAKPSR</sequence>
<dbReference type="InterPro" id="IPR009057">
    <property type="entry name" value="Homeodomain-like_sf"/>
</dbReference>
<accession>A0ABQ6IHF1</accession>
<reference evidence="2" key="1">
    <citation type="journal article" date="2019" name="Int. J. Syst. Evol. Microbiol.">
        <title>The Global Catalogue of Microorganisms (GCM) 10K type strain sequencing project: providing services to taxonomists for standard genome sequencing and annotation.</title>
        <authorList>
            <consortium name="The Broad Institute Genomics Platform"/>
            <consortium name="The Broad Institute Genome Sequencing Center for Infectious Disease"/>
            <person name="Wu L."/>
            <person name="Ma J."/>
        </authorList>
    </citation>
    <scope>NUCLEOTIDE SEQUENCE [LARGE SCALE GENOMIC DNA]</scope>
    <source>
        <strain evidence="2">NBRC 112299</strain>
    </source>
</reference>
<dbReference type="SUPFAM" id="SSF46689">
    <property type="entry name" value="Homeodomain-like"/>
    <property type="match status" value="1"/>
</dbReference>